<dbReference type="Proteomes" id="UP000194236">
    <property type="component" value="Unassembled WGS sequence"/>
</dbReference>
<dbReference type="Pfam" id="PF20492">
    <property type="entry name" value="ERM_helical"/>
    <property type="match status" value="1"/>
</dbReference>
<feature type="region of interest" description="Disordered" evidence="10">
    <location>
        <begin position="568"/>
        <end position="597"/>
    </location>
</feature>
<dbReference type="PRINTS" id="PR00935">
    <property type="entry name" value="BAND41"/>
</dbReference>
<evidence type="ECO:0000313" key="12">
    <source>
        <dbReference type="EMBL" id="OTF72644.1"/>
    </source>
</evidence>
<dbReference type="InterPro" id="IPR011259">
    <property type="entry name" value="ERM_C_dom"/>
</dbReference>
<dbReference type="OrthoDB" id="6018897at2759"/>
<evidence type="ECO:0000256" key="8">
    <source>
        <dbReference type="ARBA" id="ARBA00043944"/>
    </source>
</evidence>
<feature type="domain" description="FERM" evidence="11">
    <location>
        <begin position="2"/>
        <end position="324"/>
    </location>
</feature>
<comment type="subcellular location">
    <subcellularLocation>
        <location evidence="3">Cell junction</location>
        <location evidence="3">Adherens junction</location>
    </subcellularLocation>
    <subcellularLocation>
        <location evidence="2">Cell membrane</location>
        <topology evidence="2">Peripheral membrane protein</topology>
    </subcellularLocation>
    <subcellularLocation>
        <location evidence="1">Cell projection</location>
        <location evidence="1">Microvillus</location>
    </subcellularLocation>
    <subcellularLocation>
        <location evidence="8">Cell projection</location>
        <location evidence="8">Rhabdomere</location>
    </subcellularLocation>
</comment>
<dbReference type="InterPro" id="IPR011993">
    <property type="entry name" value="PH-like_dom_sf"/>
</dbReference>
<dbReference type="SUPFAM" id="SSF48678">
    <property type="entry name" value="Moesin tail domain"/>
    <property type="match status" value="1"/>
</dbReference>
<dbReference type="SUPFAM" id="SSF50729">
    <property type="entry name" value="PH domain-like"/>
    <property type="match status" value="1"/>
</dbReference>
<evidence type="ECO:0000256" key="7">
    <source>
        <dbReference type="ARBA" id="ARBA00023136"/>
    </source>
</evidence>
<dbReference type="InterPro" id="IPR011174">
    <property type="entry name" value="ERM"/>
</dbReference>
<dbReference type="EMBL" id="MUJZ01055288">
    <property type="protein sequence ID" value="OTF72644.1"/>
    <property type="molecule type" value="Genomic_DNA"/>
</dbReference>
<dbReference type="InterPro" id="IPR019747">
    <property type="entry name" value="FERM_CS"/>
</dbReference>
<dbReference type="SMART" id="SM01196">
    <property type="entry name" value="FERM_C"/>
    <property type="match status" value="1"/>
</dbReference>
<dbReference type="SUPFAM" id="SSF47031">
    <property type="entry name" value="Second domain of FERM"/>
    <property type="match status" value="1"/>
</dbReference>
<dbReference type="AlphaFoldDB" id="A0A1Y3AXX3"/>
<dbReference type="InterPro" id="IPR018979">
    <property type="entry name" value="FERM_N"/>
</dbReference>
<dbReference type="InterPro" id="IPR046810">
    <property type="entry name" value="ERM_helical"/>
</dbReference>
<sequence>MIPVQVHTMDAQLEFEIDKNATGRDLFDLVTRAIGLREVWYFGLQYVDSKGFISWLKMNKRVCDQDIAIQKRNNNNNKMKKSNTDSIMSFLFLAKFFPEDVAEELIQEVTQHLFFLQVKQSILNMDIHCPAEVSVLLASYAVQAKYGDYTDTINGMGKLDVEELLPRGVLEQYQMTAQMWQDKIRIWYEDHKGMTRDEAETEYLKIAQDLEMYGVNYFLISNKKESELWLGVTALGLNVYEKENKLSPRITFSWSEIHNISYDDKKFIIRPIEKSSSNLCIGNHDLFMRRRKPDSIELQQMKAQAKDERTRRQLERTRFLREKELREEAEKEKAALEQRLLQYQEEAHGVQEALRRSEETAELLAEKARVAEEEAMLLSQKAAEAEAEIQRIKITAIKTEEEKHLIQRKAEEAELLATTLAEETDRRTKETEQLKEELYSTKLSTKQLLILLNKFQHDNHISQENLVPSATITQLQQQQQQPPPPPTTPDPPSPHHHHHHHHHLHTTSNVLNNGCDIPGIITHIYEDPNDTIMKLNQYLANTNGVSSFYSNSLNDECCDNNNKLRNHSFTSNPSSSTNGSSSFNNKEWSSSEQSESHDFTATSMMNDFDMEKIESEVEKERIEYLKKSKQLQDQLKGLKSEIQVLKVEERLTSLDKIHEENVNKGESKYSTLKRTLSGTTKARVAFFEDL</sequence>
<evidence type="ECO:0000256" key="10">
    <source>
        <dbReference type="SAM" id="MobiDB-lite"/>
    </source>
</evidence>
<dbReference type="GO" id="GO:0005902">
    <property type="term" value="C:microvillus"/>
    <property type="evidence" value="ECO:0007669"/>
    <property type="project" value="UniProtKB-SubCell"/>
</dbReference>
<dbReference type="GO" id="GO:0048731">
    <property type="term" value="P:system development"/>
    <property type="evidence" value="ECO:0007669"/>
    <property type="project" value="UniProtKB-ARBA"/>
</dbReference>
<keyword evidence="7" id="KW-0472">Membrane</keyword>
<dbReference type="GO" id="GO:0005912">
    <property type="term" value="C:adherens junction"/>
    <property type="evidence" value="ECO:0007669"/>
    <property type="project" value="UniProtKB-SubCell"/>
</dbReference>
<dbReference type="PRINTS" id="PR00661">
    <property type="entry name" value="ERMFAMILY"/>
</dbReference>
<dbReference type="Pfam" id="PF09379">
    <property type="entry name" value="FERM_N"/>
    <property type="match status" value="1"/>
</dbReference>
<evidence type="ECO:0000259" key="11">
    <source>
        <dbReference type="PROSITE" id="PS50057"/>
    </source>
</evidence>
<feature type="compositionally biased region" description="Pro residues" evidence="10">
    <location>
        <begin position="481"/>
        <end position="492"/>
    </location>
</feature>
<dbReference type="PANTHER" id="PTHR23281">
    <property type="entry name" value="MERLIN/MOESIN/EZRIN/RADIXIN"/>
    <property type="match status" value="1"/>
</dbReference>
<keyword evidence="13" id="KW-1185">Reference proteome</keyword>
<reference evidence="12 13" key="1">
    <citation type="submission" date="2017-03" db="EMBL/GenBank/DDBJ databases">
        <title>Genome Survey of Euroglyphus maynei.</title>
        <authorList>
            <person name="Arlian L.G."/>
            <person name="Morgan M.S."/>
            <person name="Rider S.D."/>
        </authorList>
    </citation>
    <scope>NUCLEOTIDE SEQUENCE [LARGE SCALE GENOMIC DNA]</scope>
    <source>
        <strain evidence="12">Arlian Lab</strain>
        <tissue evidence="12">Whole body</tissue>
    </source>
</reference>
<evidence type="ECO:0000256" key="5">
    <source>
        <dbReference type="ARBA" id="ARBA00022475"/>
    </source>
</evidence>
<comment type="caution">
    <text evidence="12">The sequence shown here is derived from an EMBL/GenBank/DDBJ whole genome shotgun (WGS) entry which is preliminary data.</text>
</comment>
<proteinExistence type="predicted"/>
<feature type="coiled-coil region" evidence="9">
    <location>
        <begin position="610"/>
        <end position="648"/>
    </location>
</feature>
<dbReference type="InterPro" id="IPR019749">
    <property type="entry name" value="Band_41_domain"/>
</dbReference>
<dbReference type="InterPro" id="IPR019748">
    <property type="entry name" value="FERM_central"/>
</dbReference>
<dbReference type="InterPro" id="IPR008954">
    <property type="entry name" value="Moesin_tail_sf"/>
</dbReference>
<evidence type="ECO:0000256" key="4">
    <source>
        <dbReference type="ARBA" id="ARBA00022025"/>
    </source>
</evidence>
<name>A0A1Y3AXX3_EURMA</name>
<dbReference type="Gene3D" id="6.10.360.10">
    <property type="match status" value="1"/>
</dbReference>
<dbReference type="InterPro" id="IPR000798">
    <property type="entry name" value="Ez/rad/moesin-like"/>
</dbReference>
<dbReference type="Gene3D" id="2.30.29.30">
    <property type="entry name" value="Pleckstrin-homology domain (PH domain)/Phosphotyrosine-binding domain (PTB)"/>
    <property type="match status" value="1"/>
</dbReference>
<dbReference type="Gene3D" id="3.10.20.90">
    <property type="entry name" value="Phosphatidylinositol 3-kinase Catalytic Subunit, Chain A, domain 1"/>
    <property type="match status" value="1"/>
</dbReference>
<gene>
    <name evidence="12" type="ORF">BLA29_001802</name>
</gene>
<dbReference type="Gene3D" id="1.20.80.10">
    <property type="match status" value="1"/>
</dbReference>
<keyword evidence="9" id="KW-0175">Coiled coil</keyword>
<evidence type="ECO:0000256" key="1">
    <source>
        <dbReference type="ARBA" id="ARBA00004105"/>
    </source>
</evidence>
<feature type="region of interest" description="Disordered" evidence="10">
    <location>
        <begin position="473"/>
        <end position="510"/>
    </location>
</feature>
<dbReference type="FunFam" id="3.10.20.90:FF:000013">
    <property type="entry name" value="radixin isoform X1"/>
    <property type="match status" value="1"/>
</dbReference>
<keyword evidence="6" id="KW-0965">Cell junction</keyword>
<organism evidence="12 13">
    <name type="scientific">Euroglyphus maynei</name>
    <name type="common">Mayne's house dust mite</name>
    <dbReference type="NCBI Taxonomy" id="6958"/>
    <lineage>
        <taxon>Eukaryota</taxon>
        <taxon>Metazoa</taxon>
        <taxon>Ecdysozoa</taxon>
        <taxon>Arthropoda</taxon>
        <taxon>Chelicerata</taxon>
        <taxon>Arachnida</taxon>
        <taxon>Acari</taxon>
        <taxon>Acariformes</taxon>
        <taxon>Sarcoptiformes</taxon>
        <taxon>Astigmata</taxon>
        <taxon>Psoroptidia</taxon>
        <taxon>Analgoidea</taxon>
        <taxon>Pyroglyphidae</taxon>
        <taxon>Pyroglyphinae</taxon>
        <taxon>Euroglyphus</taxon>
    </lineage>
</organism>
<dbReference type="Pfam" id="PF09380">
    <property type="entry name" value="FERM_C"/>
    <property type="match status" value="1"/>
</dbReference>
<dbReference type="FunFam" id="1.20.80.10:FF:000002">
    <property type="entry name" value="radixin isoform X1"/>
    <property type="match status" value="1"/>
</dbReference>
<dbReference type="InterPro" id="IPR029071">
    <property type="entry name" value="Ubiquitin-like_domsf"/>
</dbReference>
<dbReference type="PROSITE" id="PS00661">
    <property type="entry name" value="FERM_2"/>
    <property type="match status" value="1"/>
</dbReference>
<dbReference type="InterPro" id="IPR014352">
    <property type="entry name" value="FERM/acyl-CoA-bd_prot_sf"/>
</dbReference>
<dbReference type="Pfam" id="PF00373">
    <property type="entry name" value="FERM_M"/>
    <property type="match status" value="1"/>
</dbReference>
<dbReference type="GO" id="GO:0005886">
    <property type="term" value="C:plasma membrane"/>
    <property type="evidence" value="ECO:0007669"/>
    <property type="project" value="UniProtKB-SubCell"/>
</dbReference>
<feature type="compositionally biased region" description="Low complexity" evidence="10">
    <location>
        <begin position="568"/>
        <end position="592"/>
    </location>
</feature>
<dbReference type="SUPFAM" id="SSF54236">
    <property type="entry name" value="Ubiquitin-like"/>
    <property type="match status" value="1"/>
</dbReference>
<dbReference type="InterPro" id="IPR000299">
    <property type="entry name" value="FERM_domain"/>
</dbReference>
<dbReference type="GO" id="GO:0003779">
    <property type="term" value="F:actin binding"/>
    <property type="evidence" value="ECO:0007669"/>
    <property type="project" value="InterPro"/>
</dbReference>
<evidence type="ECO:0000256" key="2">
    <source>
        <dbReference type="ARBA" id="ARBA00004202"/>
    </source>
</evidence>
<dbReference type="PROSITE" id="PS50057">
    <property type="entry name" value="FERM_3"/>
    <property type="match status" value="1"/>
</dbReference>
<evidence type="ECO:0000256" key="9">
    <source>
        <dbReference type="SAM" id="Coils"/>
    </source>
</evidence>
<dbReference type="GO" id="GO:0009887">
    <property type="term" value="P:animal organ morphogenesis"/>
    <property type="evidence" value="ECO:0007669"/>
    <property type="project" value="UniProtKB-ARBA"/>
</dbReference>
<evidence type="ECO:0000256" key="6">
    <source>
        <dbReference type="ARBA" id="ARBA00022949"/>
    </source>
</evidence>
<evidence type="ECO:0000313" key="13">
    <source>
        <dbReference type="Proteomes" id="UP000194236"/>
    </source>
</evidence>
<dbReference type="Pfam" id="PF00769">
    <property type="entry name" value="ERM_C"/>
    <property type="match status" value="1"/>
</dbReference>
<keyword evidence="5" id="KW-1003">Cell membrane</keyword>
<dbReference type="CDD" id="cd14473">
    <property type="entry name" value="FERM_B-lobe"/>
    <property type="match status" value="1"/>
</dbReference>
<evidence type="ECO:0000256" key="3">
    <source>
        <dbReference type="ARBA" id="ARBA00004536"/>
    </source>
</evidence>
<protein>
    <recommendedName>
        <fullName evidence="4">Moesin/ezrin/radixin homolog 1</fullName>
    </recommendedName>
</protein>
<dbReference type="InterPro" id="IPR018980">
    <property type="entry name" value="FERM_PH-like_C"/>
</dbReference>
<dbReference type="SMART" id="SM00295">
    <property type="entry name" value="B41"/>
    <property type="match status" value="1"/>
</dbReference>
<feature type="compositionally biased region" description="Basic residues" evidence="10">
    <location>
        <begin position="494"/>
        <end position="505"/>
    </location>
</feature>
<feature type="coiled-coil region" evidence="9">
    <location>
        <begin position="319"/>
        <end position="402"/>
    </location>
</feature>
<dbReference type="Gene3D" id="1.20.5.450">
    <property type="match status" value="1"/>
</dbReference>
<dbReference type="InterPro" id="IPR035963">
    <property type="entry name" value="FERM_2"/>
</dbReference>
<accession>A0A1Y3AXX3</accession>